<keyword evidence="4" id="KW-1185">Reference proteome</keyword>
<evidence type="ECO:0000256" key="2">
    <source>
        <dbReference type="SAM" id="Phobius"/>
    </source>
</evidence>
<evidence type="ECO:0000313" key="3">
    <source>
        <dbReference type="EMBL" id="MBB5844203.1"/>
    </source>
</evidence>
<accession>A0A841ARJ8</accession>
<dbReference type="InterPro" id="IPR043777">
    <property type="entry name" value="DUF5719"/>
</dbReference>
<feature type="region of interest" description="Disordered" evidence="1">
    <location>
        <begin position="1"/>
        <end position="27"/>
    </location>
</feature>
<sequence>MSDVIEPVGDDYPTDENTPPSQKRKPTARGVAIVGVRVVAGTVGLAVAAAAIAAAVFVPIPTVSRAPESITVTPVATAQQLVCPGALLRLGDETGQGATTASAVGSALVEYGASGGTVTSVAVDDDAATEATVGAPRLISSPAGSENDDDVLVAAAQSQLVSGDDFAGLATTDCAGVATETWLVGGSTSVGRTTLVTLVNPSDTVATVSLAVSSENGAVSAPGATGIVVQPHGQRVLSLAGFAPDVASPVVHVVSRGGQIVANLQQSTVRGLEAGGVDIVGAAAAPSTTQIIPGVRVAGSAELATRIGETGFDDLATVVRVFVPGDEATSAEVSVIADDGTPTGDSFSVDLEPGIVDDLPVDGLVDGGYTVRVEADVPVVAGVRVSTVAASAIDPAADPVGGASDLAWLSSSLELGDSDLVTTSAGPNPRLHFYNPGSDAVDVTVTRDDGFDVTLTVEALSSVSLVANGSTTYELSGAEGLFGAVSFAGDGGAAGYSIQPPAVSAGPIEILP</sequence>
<protein>
    <recommendedName>
        <fullName evidence="5">Large extracellular alpha-helical protein</fullName>
    </recommendedName>
</protein>
<feature type="transmembrane region" description="Helical" evidence="2">
    <location>
        <begin position="31"/>
        <end position="58"/>
    </location>
</feature>
<dbReference type="Pfam" id="PF18986">
    <property type="entry name" value="DUF5719"/>
    <property type="match status" value="1"/>
</dbReference>
<keyword evidence="2" id="KW-0812">Transmembrane</keyword>
<dbReference type="Proteomes" id="UP000536685">
    <property type="component" value="Unassembled WGS sequence"/>
</dbReference>
<reference evidence="3 4" key="1">
    <citation type="submission" date="2020-08" db="EMBL/GenBank/DDBJ databases">
        <title>Sequencing the genomes of 1000 actinobacteria strains.</title>
        <authorList>
            <person name="Klenk H.-P."/>
        </authorList>
    </citation>
    <scope>NUCLEOTIDE SEQUENCE [LARGE SCALE GENOMIC DNA]</scope>
    <source>
        <strain evidence="3 4">DSM 105784</strain>
    </source>
</reference>
<evidence type="ECO:0008006" key="5">
    <source>
        <dbReference type="Google" id="ProtNLM"/>
    </source>
</evidence>
<keyword evidence="2" id="KW-1133">Transmembrane helix</keyword>
<evidence type="ECO:0000256" key="1">
    <source>
        <dbReference type="SAM" id="MobiDB-lite"/>
    </source>
</evidence>
<organism evidence="3 4">
    <name type="scientific">Conyzicola lurida</name>
    <dbReference type="NCBI Taxonomy" id="1172621"/>
    <lineage>
        <taxon>Bacteria</taxon>
        <taxon>Bacillati</taxon>
        <taxon>Actinomycetota</taxon>
        <taxon>Actinomycetes</taxon>
        <taxon>Micrococcales</taxon>
        <taxon>Microbacteriaceae</taxon>
        <taxon>Conyzicola</taxon>
    </lineage>
</organism>
<proteinExistence type="predicted"/>
<dbReference type="AlphaFoldDB" id="A0A841ARJ8"/>
<comment type="caution">
    <text evidence="3">The sequence shown here is derived from an EMBL/GenBank/DDBJ whole genome shotgun (WGS) entry which is preliminary data.</text>
</comment>
<dbReference type="EMBL" id="JACHMJ010000001">
    <property type="protein sequence ID" value="MBB5844203.1"/>
    <property type="molecule type" value="Genomic_DNA"/>
</dbReference>
<dbReference type="RefSeq" id="WP_184238130.1">
    <property type="nucleotide sequence ID" value="NZ_JACHMJ010000001.1"/>
</dbReference>
<evidence type="ECO:0000313" key="4">
    <source>
        <dbReference type="Proteomes" id="UP000536685"/>
    </source>
</evidence>
<name>A0A841ARJ8_9MICO</name>
<keyword evidence="2" id="KW-0472">Membrane</keyword>
<gene>
    <name evidence="3" type="ORF">HD599_002526</name>
</gene>